<evidence type="ECO:0000256" key="4">
    <source>
        <dbReference type="PIRSR" id="PIRSR601952-2"/>
    </source>
</evidence>
<dbReference type="GO" id="GO:0004035">
    <property type="term" value="F:alkaline phosphatase activity"/>
    <property type="evidence" value="ECO:0007669"/>
    <property type="project" value="UniProtKB-EC"/>
</dbReference>
<dbReference type="STRING" id="1051890.A0A3N4M3G6"/>
<evidence type="ECO:0000256" key="3">
    <source>
        <dbReference type="PIRSR" id="PIRSR601952-1"/>
    </source>
</evidence>
<feature type="binding site" evidence="4">
    <location>
        <position position="91"/>
    </location>
    <ligand>
        <name>Mg(2+)</name>
        <dbReference type="ChEBI" id="CHEBI:18420"/>
    </ligand>
</feature>
<dbReference type="Gene3D" id="3.40.720.10">
    <property type="entry name" value="Alkaline Phosphatase, subunit A"/>
    <property type="match status" value="1"/>
</dbReference>
<evidence type="ECO:0000313" key="7">
    <source>
        <dbReference type="Proteomes" id="UP000267821"/>
    </source>
</evidence>
<dbReference type="Gene3D" id="1.10.60.40">
    <property type="match status" value="1"/>
</dbReference>
<evidence type="ECO:0000313" key="6">
    <source>
        <dbReference type="EMBL" id="RPB29713.1"/>
    </source>
</evidence>
<feature type="binding site" evidence="4">
    <location>
        <position position="235"/>
    </location>
    <ligand>
        <name>Zn(2+)</name>
        <dbReference type="ChEBI" id="CHEBI:29105"/>
        <label>2</label>
    </ligand>
</feature>
<feature type="binding site" evidence="4">
    <location>
        <position position="276"/>
    </location>
    <ligand>
        <name>Zn(2+)</name>
        <dbReference type="ChEBI" id="CHEBI:29105"/>
        <label>2</label>
    </ligand>
</feature>
<dbReference type="PANTHER" id="PTHR11596">
    <property type="entry name" value="ALKALINE PHOSPHATASE"/>
    <property type="match status" value="1"/>
</dbReference>
<keyword evidence="4" id="KW-0460">Magnesium</keyword>
<dbReference type="SMART" id="SM00098">
    <property type="entry name" value="alkPPc"/>
    <property type="match status" value="1"/>
</dbReference>
<reference evidence="6 7" key="1">
    <citation type="journal article" date="2018" name="Nat. Ecol. Evol.">
        <title>Pezizomycetes genomes reveal the molecular basis of ectomycorrhizal truffle lifestyle.</title>
        <authorList>
            <person name="Murat C."/>
            <person name="Payen T."/>
            <person name="Noel B."/>
            <person name="Kuo A."/>
            <person name="Morin E."/>
            <person name="Chen J."/>
            <person name="Kohler A."/>
            <person name="Krizsan K."/>
            <person name="Balestrini R."/>
            <person name="Da Silva C."/>
            <person name="Montanini B."/>
            <person name="Hainaut M."/>
            <person name="Levati E."/>
            <person name="Barry K.W."/>
            <person name="Belfiori B."/>
            <person name="Cichocki N."/>
            <person name="Clum A."/>
            <person name="Dockter R.B."/>
            <person name="Fauchery L."/>
            <person name="Guy J."/>
            <person name="Iotti M."/>
            <person name="Le Tacon F."/>
            <person name="Lindquist E.A."/>
            <person name="Lipzen A."/>
            <person name="Malagnac F."/>
            <person name="Mello A."/>
            <person name="Molinier V."/>
            <person name="Miyauchi S."/>
            <person name="Poulain J."/>
            <person name="Riccioni C."/>
            <person name="Rubini A."/>
            <person name="Sitrit Y."/>
            <person name="Splivallo R."/>
            <person name="Traeger S."/>
            <person name="Wang M."/>
            <person name="Zifcakova L."/>
            <person name="Wipf D."/>
            <person name="Zambonelli A."/>
            <person name="Paolocci F."/>
            <person name="Nowrousian M."/>
            <person name="Ottonello S."/>
            <person name="Baldrian P."/>
            <person name="Spatafora J.W."/>
            <person name="Henrissat B."/>
            <person name="Nagy L.G."/>
            <person name="Aury J.M."/>
            <person name="Wincker P."/>
            <person name="Grigoriev I.V."/>
            <person name="Bonfante P."/>
            <person name="Martin F.M."/>
        </authorList>
    </citation>
    <scope>NUCLEOTIDE SEQUENCE [LARGE SCALE GENOMIC DNA]</scope>
    <source>
        <strain evidence="6 7">ATCC MYA-4762</strain>
    </source>
</reference>
<feature type="binding site" evidence="4">
    <location>
        <position position="231"/>
    </location>
    <ligand>
        <name>Zn(2+)</name>
        <dbReference type="ChEBI" id="CHEBI:29105"/>
        <label>2</label>
    </ligand>
</feature>
<keyword evidence="2" id="KW-0597">Phosphoprotein</keyword>
<protein>
    <recommendedName>
        <fullName evidence="1">alkaline phosphatase</fullName>
        <ecNumber evidence="1">3.1.3.1</ecNumber>
    </recommendedName>
</protein>
<dbReference type="GO" id="GO:0000329">
    <property type="term" value="C:fungal-type vacuole membrane"/>
    <property type="evidence" value="ECO:0007669"/>
    <property type="project" value="TreeGrafter"/>
</dbReference>
<proteinExistence type="inferred from homology"/>
<dbReference type="Proteomes" id="UP000267821">
    <property type="component" value="Unassembled WGS sequence"/>
</dbReference>
<dbReference type="CDD" id="cd16012">
    <property type="entry name" value="ALP"/>
    <property type="match status" value="1"/>
</dbReference>
<dbReference type="Pfam" id="PF00245">
    <property type="entry name" value="Alk_phosphatase"/>
    <property type="match status" value="1"/>
</dbReference>
<name>A0A3N4M3G6_9PEZI</name>
<feature type="binding site" evidence="4">
    <location>
        <position position="89"/>
    </location>
    <ligand>
        <name>Mg(2+)</name>
        <dbReference type="ChEBI" id="CHEBI:18420"/>
    </ligand>
</feature>
<dbReference type="InterPro" id="IPR001952">
    <property type="entry name" value="Alkaline_phosphatase"/>
</dbReference>
<dbReference type="InParanoid" id="A0A3N4M3G6"/>
<dbReference type="GO" id="GO:0046872">
    <property type="term" value="F:metal ion binding"/>
    <property type="evidence" value="ECO:0007669"/>
    <property type="project" value="UniProtKB-KW"/>
</dbReference>
<gene>
    <name evidence="6" type="ORF">L211DRAFT_776040</name>
</gene>
<feature type="binding site" evidence="4">
    <location>
        <position position="226"/>
    </location>
    <ligand>
        <name>Mg(2+)</name>
        <dbReference type="ChEBI" id="CHEBI:18420"/>
    </ligand>
</feature>
<keyword evidence="4" id="KW-0479">Metal-binding</keyword>
<dbReference type="OrthoDB" id="7392499at2759"/>
<evidence type="ECO:0000256" key="5">
    <source>
        <dbReference type="RuleBase" id="RU003946"/>
    </source>
</evidence>
<dbReference type="InterPro" id="IPR017850">
    <property type="entry name" value="Alkaline_phosphatase_core_sf"/>
</dbReference>
<comment type="similarity">
    <text evidence="5">Belongs to the alkaline phosphatase family.</text>
</comment>
<dbReference type="AlphaFoldDB" id="A0A3N4M3G6"/>
<feature type="binding site" evidence="4">
    <location>
        <position position="275"/>
    </location>
    <ligand>
        <name>Zn(2+)</name>
        <dbReference type="ChEBI" id="CHEBI:29105"/>
        <label>2</label>
    </ligand>
</feature>
<comment type="cofactor">
    <cofactor evidence="4">
        <name>Zn(2+)</name>
        <dbReference type="ChEBI" id="CHEBI:29105"/>
    </cofactor>
    <text evidence="4">Binds 2 Zn(2+) ions.</text>
</comment>
<keyword evidence="7" id="KW-1185">Reference proteome</keyword>
<dbReference type="PANTHER" id="PTHR11596:SF5">
    <property type="entry name" value="ALKALINE PHOSPHATASE"/>
    <property type="match status" value="1"/>
</dbReference>
<sequence>MARDYIHFTNNATQKLPADNLLIGSIRTMASDSYVTDSAASASAYSCGLKTYNGAIGVDDDVMPCGTVLEAAKDQGFKTGLVVTSRITHATPASYVAHIWDRDEEAEIALQEIGYTHPFGPQVDILMGGGRCFFMPQSSEGSCRKDNINVLKIAKSYGYSVFSDKEGFKKKHKLPYLGLFTLDHMSYSIDRDPKKEPSLTEMALKALDDLYAATKYSEKGFFIMIEASRIDHAGHANDATGHLHDILEYNNAILAITKWIDKHTDSPTLMISTADHECGGLTVGDNYMWLPDALTKSKSSSEAVAVTWSSYTGPNPDSFLQSLFNKYGVLTPTSTQLAAAKAAKADPKVSNFVFSKALAELLLVNFATLGHTAADVSLLGYGVGYEQFRGHHDNTEVAGFVTRTLNLDLAKITKRLAKEKKWIEQRVKAKEGTKIKRGGREHLAHHH</sequence>
<keyword evidence="4" id="KW-0862">Zinc</keyword>
<dbReference type="EC" id="3.1.3.1" evidence="1"/>
<feature type="active site" description="Phosphoserine intermediate" evidence="3">
    <location>
        <position position="38"/>
    </location>
</feature>
<evidence type="ECO:0000256" key="1">
    <source>
        <dbReference type="ARBA" id="ARBA00012647"/>
    </source>
</evidence>
<accession>A0A3N4M3G6</accession>
<evidence type="ECO:0000256" key="2">
    <source>
        <dbReference type="ARBA" id="ARBA00022553"/>
    </source>
</evidence>
<dbReference type="SUPFAM" id="SSF53649">
    <property type="entry name" value="Alkaline phosphatase-like"/>
    <property type="match status" value="1"/>
</dbReference>
<comment type="cofactor">
    <cofactor evidence="4">
        <name>Mg(2+)</name>
        <dbReference type="ChEBI" id="CHEBI:18420"/>
    </cofactor>
    <text evidence="4">Binds 1 Mg(2+) ion.</text>
</comment>
<feature type="binding site" evidence="4">
    <location>
        <position position="371"/>
    </location>
    <ligand>
        <name>Zn(2+)</name>
        <dbReference type="ChEBI" id="CHEBI:29105"/>
        <label>2</label>
    </ligand>
</feature>
<dbReference type="PRINTS" id="PR00113">
    <property type="entry name" value="ALKPHPHTASE"/>
</dbReference>
<organism evidence="6 7">
    <name type="scientific">Terfezia boudieri ATCC MYA-4762</name>
    <dbReference type="NCBI Taxonomy" id="1051890"/>
    <lineage>
        <taxon>Eukaryota</taxon>
        <taxon>Fungi</taxon>
        <taxon>Dikarya</taxon>
        <taxon>Ascomycota</taxon>
        <taxon>Pezizomycotina</taxon>
        <taxon>Pezizomycetes</taxon>
        <taxon>Pezizales</taxon>
        <taxon>Pezizaceae</taxon>
        <taxon>Terfezia</taxon>
    </lineage>
</organism>
<dbReference type="EMBL" id="ML121527">
    <property type="protein sequence ID" value="RPB29713.1"/>
    <property type="molecule type" value="Genomic_DNA"/>
</dbReference>